<dbReference type="eggNOG" id="KOG1599">
    <property type="taxonomic scope" value="Eukaryota"/>
</dbReference>
<dbReference type="HOGENOM" id="CLU_048151_0_0_1"/>
<dbReference type="PRINTS" id="PR00093">
    <property type="entry name" value="URICASE"/>
</dbReference>
<feature type="binding site" evidence="5">
    <location>
        <position position="194"/>
    </location>
    <ligand>
        <name>5-hydroxyisourate</name>
        <dbReference type="ChEBI" id="CHEBI:18072"/>
    </ligand>
</feature>
<dbReference type="Proteomes" id="UP000001072">
    <property type="component" value="Unassembled WGS sequence"/>
</dbReference>
<dbReference type="GO" id="GO:0005777">
    <property type="term" value="C:peroxisome"/>
    <property type="evidence" value="ECO:0007669"/>
    <property type="project" value="TreeGrafter"/>
</dbReference>
<feature type="binding site" evidence="5">
    <location>
        <position position="195"/>
    </location>
    <ligand>
        <name>urate</name>
        <dbReference type="ChEBI" id="CHEBI:17775"/>
    </ligand>
</feature>
<feature type="binding site" evidence="5">
    <location>
        <position position="17"/>
    </location>
    <ligand>
        <name>urate</name>
        <dbReference type="ChEBI" id="CHEBI:17775"/>
    </ligand>
</feature>
<evidence type="ECO:0000256" key="2">
    <source>
        <dbReference type="ARBA" id="ARBA00009760"/>
    </source>
</evidence>
<feature type="binding site" evidence="5">
    <location>
        <position position="17"/>
    </location>
    <ligand>
        <name>O2</name>
        <dbReference type="ChEBI" id="CHEBI:15379"/>
    </ligand>
</feature>
<comment type="catalytic activity">
    <reaction evidence="6">
        <text>urate + O2 + H2O = 5-hydroxyisourate + H2O2</text>
        <dbReference type="Rhea" id="RHEA:21368"/>
        <dbReference type="ChEBI" id="CHEBI:15377"/>
        <dbReference type="ChEBI" id="CHEBI:15379"/>
        <dbReference type="ChEBI" id="CHEBI:16240"/>
        <dbReference type="ChEBI" id="CHEBI:17775"/>
        <dbReference type="ChEBI" id="CHEBI:18072"/>
        <dbReference type="EC" id="1.7.3.3"/>
    </reaction>
</comment>
<gene>
    <name evidence="7" type="ORF">MELLADRAFT_39009</name>
</gene>
<dbReference type="NCBIfam" id="TIGR03383">
    <property type="entry name" value="urate_oxi"/>
    <property type="match status" value="1"/>
</dbReference>
<feature type="binding site" evidence="5">
    <location>
        <position position="17"/>
    </location>
    <ligand>
        <name>5-hydroxyisourate</name>
        <dbReference type="ChEBI" id="CHEBI:18072"/>
    </ligand>
</feature>
<evidence type="ECO:0000256" key="5">
    <source>
        <dbReference type="PIRSR" id="PIRSR000241-2"/>
    </source>
</evidence>
<dbReference type="PIRSF" id="PIRSF000241">
    <property type="entry name" value="Urate_oxidase"/>
    <property type="match status" value="1"/>
</dbReference>
<dbReference type="OrthoDB" id="9992118at2759"/>
<protein>
    <recommendedName>
        <fullName evidence="6">Uricase</fullName>
        <ecNumber evidence="6">1.7.3.3</ecNumber>
    </recommendedName>
</protein>
<dbReference type="AlphaFoldDB" id="F4S0W4"/>
<feature type="binding site" evidence="5">
    <location>
        <position position="195"/>
    </location>
    <ligand>
        <name>5-hydroxyisourate</name>
        <dbReference type="ChEBI" id="CHEBI:18072"/>
    </ligand>
</feature>
<evidence type="ECO:0000256" key="4">
    <source>
        <dbReference type="ARBA" id="ARBA00023002"/>
    </source>
</evidence>
<dbReference type="SUPFAM" id="SSF55620">
    <property type="entry name" value="Tetrahydrobiopterin biosynthesis enzymes-like"/>
    <property type="match status" value="2"/>
</dbReference>
<proteinExistence type="inferred from homology"/>
<keyword evidence="4 6" id="KW-0560">Oxidoreductase</keyword>
<dbReference type="RefSeq" id="XP_007415005.1">
    <property type="nucleotide sequence ID" value="XM_007414943.1"/>
</dbReference>
<dbReference type="PANTHER" id="PTHR42874:SF1">
    <property type="entry name" value="URICASE"/>
    <property type="match status" value="1"/>
</dbReference>
<feature type="binding site" evidence="5">
    <location>
        <position position="221"/>
    </location>
    <ligand>
        <name>5-hydroxyisourate</name>
        <dbReference type="ChEBI" id="CHEBI:18072"/>
    </ligand>
</feature>
<keyword evidence="8" id="KW-1185">Reference proteome</keyword>
<dbReference type="GO" id="GO:0019628">
    <property type="term" value="P:urate catabolic process"/>
    <property type="evidence" value="ECO:0007669"/>
    <property type="project" value="UniProtKB-UniPathway"/>
</dbReference>
<feature type="binding site" evidence="5">
    <location>
        <position position="221"/>
    </location>
    <ligand>
        <name>O2</name>
        <dbReference type="ChEBI" id="CHEBI:15379"/>
    </ligand>
</feature>
<dbReference type="PANTHER" id="PTHR42874">
    <property type="entry name" value="URICASE"/>
    <property type="match status" value="1"/>
</dbReference>
<dbReference type="Gene3D" id="3.10.270.10">
    <property type="entry name" value="Urate Oxidase"/>
    <property type="match status" value="1"/>
</dbReference>
<dbReference type="Pfam" id="PF01014">
    <property type="entry name" value="Uricase"/>
    <property type="match status" value="2"/>
</dbReference>
<evidence type="ECO:0000256" key="1">
    <source>
        <dbReference type="ARBA" id="ARBA00004831"/>
    </source>
</evidence>
<accession>F4S0W4</accession>
<dbReference type="STRING" id="747676.F4S0W4"/>
<dbReference type="GO" id="GO:0004846">
    <property type="term" value="F:urate oxidase activity"/>
    <property type="evidence" value="ECO:0007669"/>
    <property type="project" value="UniProtKB-EC"/>
</dbReference>
<comment type="similarity">
    <text evidence="2 6">Belongs to the uricase family.</text>
</comment>
<evidence type="ECO:0000256" key="6">
    <source>
        <dbReference type="RuleBase" id="RU004455"/>
    </source>
</evidence>
<dbReference type="KEGG" id="mlr:MELLADRAFT_39009"/>
<dbReference type="FunCoup" id="F4S0W4">
    <property type="interactions" value="46"/>
</dbReference>
<keyword evidence="3 6" id="KW-0659">Purine metabolism</keyword>
<reference evidence="8" key="1">
    <citation type="journal article" date="2011" name="Proc. Natl. Acad. Sci. U.S.A.">
        <title>Obligate biotrophy features unraveled by the genomic analysis of rust fungi.</title>
        <authorList>
            <person name="Duplessis S."/>
            <person name="Cuomo C.A."/>
            <person name="Lin Y.-C."/>
            <person name="Aerts A."/>
            <person name="Tisserant E."/>
            <person name="Veneault-Fourrey C."/>
            <person name="Joly D.L."/>
            <person name="Hacquard S."/>
            <person name="Amselem J."/>
            <person name="Cantarel B.L."/>
            <person name="Chiu R."/>
            <person name="Coutinho P.M."/>
            <person name="Feau N."/>
            <person name="Field M."/>
            <person name="Frey P."/>
            <person name="Gelhaye E."/>
            <person name="Goldberg J."/>
            <person name="Grabherr M.G."/>
            <person name="Kodira C.D."/>
            <person name="Kohler A."/>
            <person name="Kuees U."/>
            <person name="Lindquist E.A."/>
            <person name="Lucas S.M."/>
            <person name="Mago R."/>
            <person name="Mauceli E."/>
            <person name="Morin E."/>
            <person name="Murat C."/>
            <person name="Pangilinan J.L."/>
            <person name="Park R."/>
            <person name="Pearson M."/>
            <person name="Quesneville H."/>
            <person name="Rouhier N."/>
            <person name="Sakthikumar S."/>
            <person name="Salamov A.A."/>
            <person name="Schmutz J."/>
            <person name="Selles B."/>
            <person name="Shapiro H."/>
            <person name="Tanguay P."/>
            <person name="Tuskan G.A."/>
            <person name="Henrissat B."/>
            <person name="Van de Peer Y."/>
            <person name="Rouze P."/>
            <person name="Ellis J.G."/>
            <person name="Dodds P.N."/>
            <person name="Schein J.E."/>
            <person name="Zhong S."/>
            <person name="Hamelin R.C."/>
            <person name="Grigoriev I.V."/>
            <person name="Szabo L.J."/>
            <person name="Martin F."/>
        </authorList>
    </citation>
    <scope>NUCLEOTIDE SEQUENCE [LARGE SCALE GENOMIC DNA]</scope>
    <source>
        <strain evidence="8">98AG31 / pathotype 3-4-7</strain>
    </source>
</reference>
<evidence type="ECO:0000313" key="7">
    <source>
        <dbReference type="EMBL" id="EGG01660.1"/>
    </source>
</evidence>
<feature type="binding site" evidence="5">
    <location>
        <position position="141"/>
    </location>
    <ligand>
        <name>urate</name>
        <dbReference type="ChEBI" id="CHEBI:17775"/>
    </ligand>
</feature>
<feature type="binding site" evidence="5">
    <location>
        <position position="124"/>
    </location>
    <ligand>
        <name>urate</name>
        <dbReference type="ChEBI" id="CHEBI:17775"/>
    </ligand>
</feature>
<comment type="function">
    <text evidence="6">Catalyzes the oxidation of uric acid to 5-hydroxyisourate, which is further processed to form (S)-allantoin.</text>
</comment>
<name>F4S0W4_MELLP</name>
<feature type="binding site" evidence="5">
    <location>
        <position position="141"/>
    </location>
    <ligand>
        <name>5-hydroxyisourate</name>
        <dbReference type="ChEBI" id="CHEBI:18072"/>
    </ligand>
</feature>
<feature type="binding site" evidence="5">
    <location>
        <position position="18"/>
    </location>
    <ligand>
        <name>urate</name>
        <dbReference type="ChEBI" id="CHEBI:17775"/>
    </ligand>
</feature>
<dbReference type="GeneID" id="18927770"/>
<feature type="binding site" evidence="5">
    <location>
        <position position="194"/>
    </location>
    <ligand>
        <name>urate</name>
        <dbReference type="ChEBI" id="CHEBI:17775"/>
    </ligand>
</feature>
<comment type="pathway">
    <text evidence="1">Purine metabolism; urate degradation; (S)-allantoin from urate: step 1/3.</text>
</comment>
<feature type="binding site" evidence="5">
    <location>
        <position position="124"/>
    </location>
    <ligand>
        <name>5-hydroxyisourate</name>
        <dbReference type="ChEBI" id="CHEBI:18072"/>
    </ligand>
</feature>
<dbReference type="VEuPathDB" id="FungiDB:MELLADRAFT_39009"/>
<sequence length="270" mass="30004">QIHSSYTHADNTVVVATDSMKNTVNVFAKTSPYVMTPELFALHLGLHFLSTYKHINQSNVNIISHRWTRIPSSEKPHPHAFSRDGNDVIQVEAVVRKSTSDILSATIRSGMKDLLVLKTTGSSFENFIRDEWTTLPEASDRILSTSIECWYNIDLPASLELESLPKLSIDFPALSKSVRAITLETFASDESASVQATLYKMCEDIIRTNPAISNVFYSLPNKHYLPIDLSWYQGISNIQPQDAEVFVPVDAPSGLITATVSRAAHEPNPS</sequence>
<dbReference type="EC" id="1.7.3.3" evidence="6"/>
<dbReference type="UniPathway" id="UPA00394">
    <property type="reaction ID" value="UER00650"/>
</dbReference>
<dbReference type="InterPro" id="IPR002042">
    <property type="entry name" value="Uricase"/>
</dbReference>
<feature type="binding site" evidence="5">
    <location>
        <position position="221"/>
    </location>
    <ligand>
        <name>urate</name>
        <dbReference type="ChEBI" id="CHEBI:17775"/>
    </ligand>
</feature>
<feature type="binding site" evidence="5">
    <location>
        <position position="18"/>
    </location>
    <ligand>
        <name>5-hydroxyisourate</name>
        <dbReference type="ChEBI" id="CHEBI:18072"/>
    </ligand>
</feature>
<organism evidence="8">
    <name type="scientific">Melampsora larici-populina (strain 98AG31 / pathotype 3-4-7)</name>
    <name type="common">Poplar leaf rust fungus</name>
    <dbReference type="NCBI Taxonomy" id="747676"/>
    <lineage>
        <taxon>Eukaryota</taxon>
        <taxon>Fungi</taxon>
        <taxon>Dikarya</taxon>
        <taxon>Basidiomycota</taxon>
        <taxon>Pucciniomycotina</taxon>
        <taxon>Pucciniomycetes</taxon>
        <taxon>Pucciniales</taxon>
        <taxon>Melampsoraceae</taxon>
        <taxon>Melampsora</taxon>
    </lineage>
</organism>
<dbReference type="InParanoid" id="F4S0W4"/>
<evidence type="ECO:0000313" key="8">
    <source>
        <dbReference type="Proteomes" id="UP000001072"/>
    </source>
</evidence>
<dbReference type="GO" id="GO:0006145">
    <property type="term" value="P:purine nucleobase catabolic process"/>
    <property type="evidence" value="ECO:0007669"/>
    <property type="project" value="TreeGrafter"/>
</dbReference>
<dbReference type="EMBL" id="GL883136">
    <property type="protein sequence ID" value="EGG01660.1"/>
    <property type="molecule type" value="Genomic_DNA"/>
</dbReference>
<feature type="non-terminal residue" evidence="7">
    <location>
        <position position="1"/>
    </location>
</feature>
<evidence type="ECO:0000256" key="3">
    <source>
        <dbReference type="ARBA" id="ARBA00022631"/>
    </source>
</evidence>